<keyword evidence="3" id="KW-1185">Reference proteome</keyword>
<reference evidence="3" key="1">
    <citation type="journal article" date="2015" name="PLoS Genet.">
        <title>Genome Sequence and Transcriptome Analyses of Chrysochromulina tobin: Metabolic Tools for Enhanced Algal Fitness in the Prominent Order Prymnesiales (Haptophyceae).</title>
        <authorList>
            <person name="Hovde B.T."/>
            <person name="Deodato C.R."/>
            <person name="Hunsperger H.M."/>
            <person name="Ryken S.A."/>
            <person name="Yost W."/>
            <person name="Jha R.K."/>
            <person name="Patterson J."/>
            <person name="Monnat R.J. Jr."/>
            <person name="Barlow S.B."/>
            <person name="Starkenburg S.R."/>
            <person name="Cattolico R.A."/>
        </authorList>
    </citation>
    <scope>NUCLEOTIDE SEQUENCE</scope>
    <source>
        <strain evidence="3">CCMP291</strain>
    </source>
</reference>
<evidence type="ECO:0000313" key="2">
    <source>
        <dbReference type="EMBL" id="KOO53603.1"/>
    </source>
</evidence>
<proteinExistence type="predicted"/>
<evidence type="ECO:0000313" key="3">
    <source>
        <dbReference type="Proteomes" id="UP000037460"/>
    </source>
</evidence>
<sequence>GGSPTGAAPPPPPLPPFELPAAPPWASVAGRSDRSGIKTIAVDWEEPTEAQRARGAVGALAFTITLPLVLVRASVQSGRLVSDSLLLKLGRFSDVAVVFDDGEVHAKLRVTAERDGAYLSMEMLGLACSAIRIESISEQSFTKRWGIFLGTVTGLQWLLKGFLERKLLGLISEAMVKENQNQRLFSWTQIPLFRDLDASLERWETSASQREVREQHAVRTLQVAWGVRRRRRKLLAARLVSITVGARVQAAAVARASQPKPKAQEEVEPDAELW</sequence>
<feature type="region of interest" description="Disordered" evidence="1">
    <location>
        <begin position="1"/>
        <end position="30"/>
    </location>
</feature>
<organism evidence="2 3">
    <name type="scientific">Chrysochromulina tobinii</name>
    <dbReference type="NCBI Taxonomy" id="1460289"/>
    <lineage>
        <taxon>Eukaryota</taxon>
        <taxon>Haptista</taxon>
        <taxon>Haptophyta</taxon>
        <taxon>Prymnesiophyceae</taxon>
        <taxon>Prymnesiales</taxon>
        <taxon>Chrysochromulinaceae</taxon>
        <taxon>Chrysochromulina</taxon>
    </lineage>
</organism>
<feature type="non-terminal residue" evidence="2">
    <location>
        <position position="1"/>
    </location>
</feature>
<dbReference type="Proteomes" id="UP000037460">
    <property type="component" value="Unassembled WGS sequence"/>
</dbReference>
<name>A0A0M0LS95_9EUKA</name>
<feature type="compositionally biased region" description="Pro residues" evidence="1">
    <location>
        <begin position="7"/>
        <end position="23"/>
    </location>
</feature>
<dbReference type="AlphaFoldDB" id="A0A0M0LS95"/>
<evidence type="ECO:0000256" key="1">
    <source>
        <dbReference type="SAM" id="MobiDB-lite"/>
    </source>
</evidence>
<gene>
    <name evidence="2" type="ORF">Ctob_016160</name>
</gene>
<protein>
    <submittedName>
        <fullName evidence="2">Uncharacterized protein</fullName>
    </submittedName>
</protein>
<dbReference type="EMBL" id="JWZX01000160">
    <property type="protein sequence ID" value="KOO53603.1"/>
    <property type="molecule type" value="Genomic_DNA"/>
</dbReference>
<comment type="caution">
    <text evidence="2">The sequence shown here is derived from an EMBL/GenBank/DDBJ whole genome shotgun (WGS) entry which is preliminary data.</text>
</comment>
<accession>A0A0M0LS95</accession>